<sequence length="343" mass="35928">MADRAGRAGELWGSAANAFGVTRSVLIPFEAGVDAVAFARRASDRGYDGVWAGELWGRDAFVTLADIAREVDIGVGTAIANVYSRTPAALAQAAASVAERTDERVVLGLGTSTRKAIEDLHGVAFANPPRRLHETAALAGRFLRSDDRVSYDGEVFSVSDFPGLSTTVPVYTAALGPATRRATGRVADGWLPHNIPFAALGEAFETIAKTARERGRDPDDIAVAPYVPAAVSDDPTEARDAVRGHLAYYVGSGEGYERAVASEFPDAAAAVAAAWRDGEREAAKAAVTDDMVDALGVAGTPADARERFREVAATPVVDEPIVVVPSNAPDLAEATVDALAPKR</sequence>
<dbReference type="CDD" id="cd01097">
    <property type="entry name" value="Tetrahydromethanopterin_reductase"/>
    <property type="match status" value="1"/>
</dbReference>
<protein>
    <submittedName>
        <fullName evidence="3">LLM class F420-dependent oxidoreductase</fullName>
    </submittedName>
</protein>
<keyword evidence="4" id="KW-1185">Reference proteome</keyword>
<reference evidence="3" key="2">
    <citation type="submission" date="2020-09" db="EMBL/GenBank/DDBJ databases">
        <authorList>
            <person name="Sun Q."/>
            <person name="Ohkuma M."/>
        </authorList>
    </citation>
    <scope>NUCLEOTIDE SEQUENCE</scope>
    <source>
        <strain evidence="3">JCM 19596</strain>
    </source>
</reference>
<dbReference type="GO" id="GO:0016705">
    <property type="term" value="F:oxidoreductase activity, acting on paired donors, with incorporation or reduction of molecular oxygen"/>
    <property type="evidence" value="ECO:0007669"/>
    <property type="project" value="InterPro"/>
</dbReference>
<dbReference type="InterPro" id="IPR011251">
    <property type="entry name" value="Luciferase-like_dom"/>
</dbReference>
<feature type="domain" description="Luciferase-like" evidence="2">
    <location>
        <begin position="34"/>
        <end position="315"/>
    </location>
</feature>
<comment type="caution">
    <text evidence="3">The sequence shown here is derived from an EMBL/GenBank/DDBJ whole genome shotgun (WGS) entry which is preliminary data.</text>
</comment>
<reference evidence="3" key="1">
    <citation type="journal article" date="2014" name="Int. J. Syst. Evol. Microbiol.">
        <title>Complete genome sequence of Corynebacterium casei LMG S-19264T (=DSM 44701T), isolated from a smear-ripened cheese.</title>
        <authorList>
            <consortium name="US DOE Joint Genome Institute (JGI-PGF)"/>
            <person name="Walter F."/>
            <person name="Albersmeier A."/>
            <person name="Kalinowski J."/>
            <person name="Ruckert C."/>
        </authorList>
    </citation>
    <scope>NUCLEOTIDE SEQUENCE</scope>
    <source>
        <strain evidence="3">JCM 19596</strain>
    </source>
</reference>
<proteinExistence type="predicted"/>
<name>A0A830FKD9_9EURY</name>
<gene>
    <name evidence="3" type="ORF">GCM10009039_23570</name>
</gene>
<dbReference type="Proteomes" id="UP000607197">
    <property type="component" value="Unassembled WGS sequence"/>
</dbReference>
<organism evidence="3 4">
    <name type="scientific">Halocalculus aciditolerans</name>
    <dbReference type="NCBI Taxonomy" id="1383812"/>
    <lineage>
        <taxon>Archaea</taxon>
        <taxon>Methanobacteriati</taxon>
        <taxon>Methanobacteriota</taxon>
        <taxon>Stenosarchaea group</taxon>
        <taxon>Halobacteria</taxon>
        <taxon>Halobacteriales</taxon>
        <taxon>Halobacteriaceae</taxon>
        <taxon>Halocalculus</taxon>
    </lineage>
</organism>
<dbReference type="InterPro" id="IPR050564">
    <property type="entry name" value="F420-G6PD/mer"/>
</dbReference>
<dbReference type="AlphaFoldDB" id="A0A830FKD9"/>
<dbReference type="EMBL" id="BMPG01000003">
    <property type="protein sequence ID" value="GGL64907.1"/>
    <property type="molecule type" value="Genomic_DNA"/>
</dbReference>
<evidence type="ECO:0000259" key="2">
    <source>
        <dbReference type="Pfam" id="PF00296"/>
    </source>
</evidence>
<dbReference type="Pfam" id="PF00296">
    <property type="entry name" value="Bac_luciferase"/>
    <property type="match status" value="1"/>
</dbReference>
<dbReference type="SUPFAM" id="SSF51679">
    <property type="entry name" value="Bacterial luciferase-like"/>
    <property type="match status" value="1"/>
</dbReference>
<dbReference type="Gene3D" id="3.20.20.30">
    <property type="entry name" value="Luciferase-like domain"/>
    <property type="match status" value="1"/>
</dbReference>
<dbReference type="InterPro" id="IPR036661">
    <property type="entry name" value="Luciferase-like_sf"/>
</dbReference>
<evidence type="ECO:0000256" key="1">
    <source>
        <dbReference type="ARBA" id="ARBA00023002"/>
    </source>
</evidence>
<dbReference type="PANTHER" id="PTHR43244">
    <property type="match status" value="1"/>
</dbReference>
<dbReference type="PANTHER" id="PTHR43244:SF1">
    <property type="entry name" value="5,10-METHYLENETETRAHYDROMETHANOPTERIN REDUCTASE"/>
    <property type="match status" value="1"/>
</dbReference>
<evidence type="ECO:0000313" key="4">
    <source>
        <dbReference type="Proteomes" id="UP000607197"/>
    </source>
</evidence>
<keyword evidence="1" id="KW-0560">Oxidoreductase</keyword>
<evidence type="ECO:0000313" key="3">
    <source>
        <dbReference type="EMBL" id="GGL64907.1"/>
    </source>
</evidence>
<accession>A0A830FKD9</accession>